<dbReference type="AlphaFoldDB" id="A0A316DEG2"/>
<dbReference type="EMBL" id="QGGL01000001">
    <property type="protein sequence ID" value="PWK16424.1"/>
    <property type="molecule type" value="Genomic_DNA"/>
</dbReference>
<sequence length="254" mass="29322">MIHQTHLQFDAHLSRQKPESIRNRATACPFCVRDSLEDILAEQGTIVLLKNKFPVLQDTFQTVLIETDQCESDLWEYDRDHLLALIRFGVEQWMAMEASGAYRSVIFYKNHGPLSGGSLRHPHMQIVGLKHMDYRATVTLDQFEGAVIDAKPGVELNISTKPRVGFFEWNVILRDREQLDAWAVYIQLTVDYMMNHFNKNCTSYNLFFYELDGALYAKIVPRFPTSPLYVGYGLPQVPQNLGDHVQAMQERYFG</sequence>
<dbReference type="InterPro" id="IPR046322">
    <property type="entry name" value="DUF4931"/>
</dbReference>
<keyword evidence="3" id="KW-0548">Nucleotidyltransferase</keyword>
<accession>A0A316DEG2</accession>
<proteinExistence type="predicted"/>
<feature type="domain" description="DUF4931" evidence="2">
    <location>
        <begin position="137"/>
        <end position="253"/>
    </location>
</feature>
<feature type="domain" description="DUF4931" evidence="1">
    <location>
        <begin position="9"/>
        <end position="131"/>
    </location>
</feature>
<dbReference type="Pfam" id="PF16285">
    <property type="entry name" value="DUF4931_N"/>
    <property type="match status" value="1"/>
</dbReference>
<dbReference type="GO" id="GO:0016779">
    <property type="term" value="F:nucleotidyltransferase activity"/>
    <property type="evidence" value="ECO:0007669"/>
    <property type="project" value="UniProtKB-KW"/>
</dbReference>
<dbReference type="Pfam" id="PF20956">
    <property type="entry name" value="DUF4931_C"/>
    <property type="match status" value="1"/>
</dbReference>
<dbReference type="Proteomes" id="UP000245634">
    <property type="component" value="Unassembled WGS sequence"/>
</dbReference>
<dbReference type="InterPro" id="IPR049285">
    <property type="entry name" value="DUF4931_C"/>
</dbReference>
<reference evidence="3 4" key="1">
    <citation type="submission" date="2018-05" db="EMBL/GenBank/DDBJ databases">
        <title>Genomic Encyclopedia of Type Strains, Phase IV (KMG-IV): sequencing the most valuable type-strain genomes for metagenomic binning, comparative biology and taxonomic classification.</title>
        <authorList>
            <person name="Goeker M."/>
        </authorList>
    </citation>
    <scope>NUCLEOTIDE SEQUENCE [LARGE SCALE GENOMIC DNA]</scope>
    <source>
        <strain evidence="3 4">DSM 18773</strain>
    </source>
</reference>
<dbReference type="PIRSF" id="PIRSF031505">
    <property type="entry name" value="GalT_short"/>
    <property type="match status" value="1"/>
</dbReference>
<name>A0A316DEG2_9BACL</name>
<evidence type="ECO:0000313" key="3">
    <source>
        <dbReference type="EMBL" id="PWK16424.1"/>
    </source>
</evidence>
<dbReference type="InterPro" id="IPR036265">
    <property type="entry name" value="HIT-like_sf"/>
</dbReference>
<comment type="caution">
    <text evidence="3">The sequence shown here is derived from an EMBL/GenBank/DDBJ whole genome shotgun (WGS) entry which is preliminary data.</text>
</comment>
<dbReference type="InterPro" id="IPR012361">
    <property type="entry name" value="GalT_short"/>
</dbReference>
<organism evidence="3 4">
    <name type="scientific">Tumebacillus permanentifrigoris</name>
    <dbReference type="NCBI Taxonomy" id="378543"/>
    <lineage>
        <taxon>Bacteria</taxon>
        <taxon>Bacillati</taxon>
        <taxon>Bacillota</taxon>
        <taxon>Bacilli</taxon>
        <taxon>Bacillales</taxon>
        <taxon>Alicyclobacillaceae</taxon>
        <taxon>Tumebacillus</taxon>
    </lineage>
</organism>
<keyword evidence="3" id="KW-0808">Transferase</keyword>
<gene>
    <name evidence="3" type="ORF">C7459_101288</name>
</gene>
<evidence type="ECO:0000313" key="4">
    <source>
        <dbReference type="Proteomes" id="UP000245634"/>
    </source>
</evidence>
<dbReference type="SUPFAM" id="SSF54197">
    <property type="entry name" value="HIT-like"/>
    <property type="match status" value="1"/>
</dbReference>
<evidence type="ECO:0000259" key="1">
    <source>
        <dbReference type="Pfam" id="PF16285"/>
    </source>
</evidence>
<protein>
    <submittedName>
        <fullName evidence="3">Galactose-1-phosphate uridylyltransferase</fullName>
    </submittedName>
</protein>
<keyword evidence="4" id="KW-1185">Reference proteome</keyword>
<evidence type="ECO:0000259" key="2">
    <source>
        <dbReference type="Pfam" id="PF20956"/>
    </source>
</evidence>
<dbReference type="Gene3D" id="3.30.428.10">
    <property type="entry name" value="HIT-like"/>
    <property type="match status" value="1"/>
</dbReference>